<evidence type="ECO:0000313" key="2">
    <source>
        <dbReference type="Proteomes" id="UP000054251"/>
    </source>
</evidence>
<name>A0A0V1Q696_9ASCO</name>
<evidence type="ECO:0000313" key="1">
    <source>
        <dbReference type="EMBL" id="KSA03743.1"/>
    </source>
</evidence>
<evidence type="ECO:0008006" key="3">
    <source>
        <dbReference type="Google" id="ProtNLM"/>
    </source>
</evidence>
<dbReference type="Gene3D" id="3.40.50.300">
    <property type="entry name" value="P-loop containing nucleotide triphosphate hydrolases"/>
    <property type="match status" value="1"/>
</dbReference>
<dbReference type="GO" id="GO:0005634">
    <property type="term" value="C:nucleus"/>
    <property type="evidence" value="ECO:0007669"/>
    <property type="project" value="InterPro"/>
</dbReference>
<accession>A0A0V1Q696</accession>
<protein>
    <recommendedName>
        <fullName evidence="3">DNA recombination and repair protein Rad51-like C-terminal domain-containing protein</fullName>
    </recommendedName>
</protein>
<organism evidence="1 2">
    <name type="scientific">Debaryomyces fabryi</name>
    <dbReference type="NCBI Taxonomy" id="58627"/>
    <lineage>
        <taxon>Eukaryota</taxon>
        <taxon>Fungi</taxon>
        <taxon>Dikarya</taxon>
        <taxon>Ascomycota</taxon>
        <taxon>Saccharomycotina</taxon>
        <taxon>Pichiomycetes</taxon>
        <taxon>Debaryomycetaceae</taxon>
        <taxon>Debaryomyces</taxon>
    </lineage>
</organism>
<dbReference type="InterPro" id="IPR031779">
    <property type="entry name" value="Psy3"/>
</dbReference>
<dbReference type="OrthoDB" id="4025818at2759"/>
<proteinExistence type="predicted"/>
<dbReference type="GO" id="GO:0000725">
    <property type="term" value="P:recombinational repair"/>
    <property type="evidence" value="ECO:0007669"/>
    <property type="project" value="InterPro"/>
</dbReference>
<dbReference type="GeneID" id="26837564"/>
<dbReference type="RefSeq" id="XP_015469845.1">
    <property type="nucleotide sequence ID" value="XM_015609385.1"/>
</dbReference>
<dbReference type="AlphaFoldDB" id="A0A0V1Q696"/>
<sequence>MDQLLENLQGILTVGTDGDTEHALHNKTINTVIVDNLSVYYWDLKLLNSDPKYHEQLGYTTKTSGHEYYIKLISILQEIRMKYKCNIITSSWNNSFEKGHNYSGATDCEVTDLDSVTFLPQRYLMEFDYLIHKSSSSDVKSRIYNKLAGQWIGIA</sequence>
<dbReference type="InterPro" id="IPR027417">
    <property type="entry name" value="P-loop_NTPase"/>
</dbReference>
<dbReference type="GO" id="GO:0097196">
    <property type="term" value="C:Shu complex"/>
    <property type="evidence" value="ECO:0007669"/>
    <property type="project" value="InterPro"/>
</dbReference>
<comment type="caution">
    <text evidence="1">The sequence shown here is derived from an EMBL/GenBank/DDBJ whole genome shotgun (WGS) entry which is preliminary data.</text>
</comment>
<dbReference type="EMBL" id="LMYN01000006">
    <property type="protein sequence ID" value="KSA03743.1"/>
    <property type="molecule type" value="Genomic_DNA"/>
</dbReference>
<gene>
    <name evidence="1" type="ORF">AC631_00555</name>
</gene>
<reference evidence="1 2" key="1">
    <citation type="submission" date="2015-11" db="EMBL/GenBank/DDBJ databases">
        <title>The genome of Debaryomyces fabryi.</title>
        <authorList>
            <person name="Tafer H."/>
            <person name="Lopandic K."/>
        </authorList>
    </citation>
    <scope>NUCLEOTIDE SEQUENCE [LARGE SCALE GENOMIC DNA]</scope>
    <source>
        <strain evidence="1 2">CBS 789</strain>
    </source>
</reference>
<keyword evidence="2" id="KW-1185">Reference proteome</keyword>
<dbReference type="Proteomes" id="UP000054251">
    <property type="component" value="Unassembled WGS sequence"/>
</dbReference>
<dbReference type="Pfam" id="PF16836">
    <property type="entry name" value="PSY3"/>
    <property type="match status" value="1"/>
</dbReference>